<evidence type="ECO:0000313" key="4">
    <source>
        <dbReference type="Proteomes" id="UP000036700"/>
    </source>
</evidence>
<accession>A0A0G3ENU7</accession>
<gene>
    <name evidence="3" type="ORF">ABW99_11520</name>
</gene>
<keyword evidence="4" id="KW-1185">Reference proteome</keyword>
<dbReference type="PROSITE" id="PS51257">
    <property type="entry name" value="PROKAR_LIPOPROTEIN"/>
    <property type="match status" value="1"/>
</dbReference>
<sequence length="116" mass="11773">MRILLYLGGAAALLIACQAQAQTGLTGGSAHLGTHSSMGFGLTAGQFGDAGTLGNSTSGQSGLETRFASELDTSPLDAAPLRQRSGRVNHSPVRAAQRPSHPAPRGDTYSAPATVK</sequence>
<proteinExistence type="predicted"/>
<dbReference type="Proteomes" id="UP000036700">
    <property type="component" value="Chromosome"/>
</dbReference>
<dbReference type="KEGG" id="ptx:ABW99_11520"/>
<evidence type="ECO:0000256" key="2">
    <source>
        <dbReference type="SAM" id="SignalP"/>
    </source>
</evidence>
<feature type="chain" id="PRO_5002553281" description="Lipoprotein" evidence="2">
    <location>
        <begin position="22"/>
        <end position="116"/>
    </location>
</feature>
<feature type="region of interest" description="Disordered" evidence="1">
    <location>
        <begin position="49"/>
        <end position="116"/>
    </location>
</feature>
<organism evidence="3 4">
    <name type="scientific">Pandoraea thiooxydans</name>
    <dbReference type="NCBI Taxonomy" id="445709"/>
    <lineage>
        <taxon>Bacteria</taxon>
        <taxon>Pseudomonadati</taxon>
        <taxon>Pseudomonadota</taxon>
        <taxon>Betaproteobacteria</taxon>
        <taxon>Burkholderiales</taxon>
        <taxon>Burkholderiaceae</taxon>
        <taxon>Pandoraea</taxon>
    </lineage>
</organism>
<protein>
    <recommendedName>
        <fullName evidence="5">Lipoprotein</fullName>
    </recommendedName>
</protein>
<evidence type="ECO:0000313" key="3">
    <source>
        <dbReference type="EMBL" id="AKJ68753.1"/>
    </source>
</evidence>
<dbReference type="EMBL" id="CP011568">
    <property type="protein sequence ID" value="AKJ68753.1"/>
    <property type="molecule type" value="Genomic_DNA"/>
</dbReference>
<feature type="compositionally biased region" description="Polar residues" evidence="1">
    <location>
        <begin position="53"/>
        <end position="63"/>
    </location>
</feature>
<name>A0A0G3ENU7_9BURK</name>
<dbReference type="AlphaFoldDB" id="A0A0G3ENU7"/>
<reference evidence="4" key="1">
    <citation type="submission" date="2015-06" db="EMBL/GenBank/DDBJ databases">
        <authorList>
            <person name="Lim Y.L."/>
            <person name="Ee R."/>
            <person name="Yong D."/>
            <person name="How K.Y."/>
            <person name="Yin W.F."/>
            <person name="Chan K.G."/>
        </authorList>
    </citation>
    <scope>NUCLEOTIDE SEQUENCE [LARGE SCALE GENOMIC DNA]</scope>
    <source>
        <strain evidence="4">DSM 25325</strain>
    </source>
</reference>
<evidence type="ECO:0008006" key="5">
    <source>
        <dbReference type="Google" id="ProtNLM"/>
    </source>
</evidence>
<dbReference type="RefSeq" id="WP_047214620.1">
    <property type="nucleotide sequence ID" value="NZ_CP011568.3"/>
</dbReference>
<feature type="signal peptide" evidence="2">
    <location>
        <begin position="1"/>
        <end position="21"/>
    </location>
</feature>
<keyword evidence="2" id="KW-0732">Signal</keyword>
<evidence type="ECO:0000256" key="1">
    <source>
        <dbReference type="SAM" id="MobiDB-lite"/>
    </source>
</evidence>